<dbReference type="Proteomes" id="UP000199045">
    <property type="component" value="Unassembled WGS sequence"/>
</dbReference>
<dbReference type="InterPro" id="IPR025921">
    <property type="entry name" value="HmuY"/>
</dbReference>
<evidence type="ECO:0000313" key="3">
    <source>
        <dbReference type="Proteomes" id="UP000199045"/>
    </source>
</evidence>
<dbReference type="Pfam" id="PF14064">
    <property type="entry name" value="HmuY"/>
    <property type="match status" value="1"/>
</dbReference>
<gene>
    <name evidence="2" type="ORF">SAMN04488121_106321</name>
</gene>
<evidence type="ECO:0000256" key="1">
    <source>
        <dbReference type="SAM" id="MobiDB-lite"/>
    </source>
</evidence>
<sequence length="498" mass="54777">MFNSFTLMRTTTLRILLLLAVIYAIASCSKKDTGILPGDTPNLPTPPDSSHQPGDSLPGDSVIVVNYLAFTSRGQEIADEINTATVALKLDKPATKQITVTIELTNKAIEYGKDYTTVPAADLGKLKINIPAGTSTSSFVVNVPADKPFKEGDGIDFRITAVDTPIRISNDSVHALRFLEKQYLDSLVKMNINIGPYGVYKTFVDLSESKQQAVAPTKWDFGFYSGGDDFRVILNSSAGMLVKRLDKNDLNAVTAKDTVDIAQAEELIFSDPPYYIGASSAYFDDAGGDLSKTAIAAVSANAADNNVYIVNRGWNTGTTNGKRPWQKIRVLRNNSGGYTLQYADIAATSYKSINVPKNDRYFFNYVSLNEGLTTIEPEKQQWDIALTWLPVNGKTSSGQETPSFQSHVFIQNRNVMVASVSTKTRSFASFSKVDLTGLTYSSSQIAIGTSWRFLWNGVATIYQDIFYVIKDSNGRIYKLRVTNRGDQYSPEIEYAPVK</sequence>
<dbReference type="Gene3D" id="2.60.40.2030">
    <property type="match status" value="1"/>
</dbReference>
<feature type="region of interest" description="Disordered" evidence="1">
    <location>
        <begin position="36"/>
        <end position="57"/>
    </location>
</feature>
<proteinExistence type="predicted"/>
<dbReference type="OrthoDB" id="1091850at2"/>
<dbReference type="AlphaFoldDB" id="A0A1G7X6D8"/>
<name>A0A1G7X6D8_CHIFI</name>
<dbReference type="InterPro" id="IPR038081">
    <property type="entry name" value="CalX-like_sf"/>
</dbReference>
<organism evidence="2 3">
    <name type="scientific">Chitinophaga filiformis</name>
    <name type="common">Myxococcus filiformis</name>
    <name type="synonym">Flexibacter filiformis</name>
    <dbReference type="NCBI Taxonomy" id="104663"/>
    <lineage>
        <taxon>Bacteria</taxon>
        <taxon>Pseudomonadati</taxon>
        <taxon>Bacteroidota</taxon>
        <taxon>Chitinophagia</taxon>
        <taxon>Chitinophagales</taxon>
        <taxon>Chitinophagaceae</taxon>
        <taxon>Chitinophaga</taxon>
    </lineage>
</organism>
<protein>
    <submittedName>
        <fullName evidence="2">HmuY protein</fullName>
    </submittedName>
</protein>
<dbReference type="STRING" id="104663.SAMN04488121_106321"/>
<reference evidence="2 3" key="1">
    <citation type="submission" date="2016-10" db="EMBL/GenBank/DDBJ databases">
        <authorList>
            <person name="de Groot N.N."/>
        </authorList>
    </citation>
    <scope>NUCLEOTIDE SEQUENCE [LARGE SCALE GENOMIC DNA]</scope>
    <source>
        <strain evidence="2 3">DSM 527</strain>
    </source>
</reference>
<accession>A0A1G7X6D8</accession>
<dbReference type="EMBL" id="FNBN01000006">
    <property type="protein sequence ID" value="SDG79717.1"/>
    <property type="molecule type" value="Genomic_DNA"/>
</dbReference>
<evidence type="ECO:0000313" key="2">
    <source>
        <dbReference type="EMBL" id="SDG79717.1"/>
    </source>
</evidence>